<evidence type="ECO:0000256" key="2">
    <source>
        <dbReference type="ARBA" id="ARBA00022729"/>
    </source>
</evidence>
<sequence length="213" mass="23533" precursor="true">MKLGKIALAMTALIAGTTAFAGTITGSSNVTFLAFDGQKVRRNTNLQVNDTNLHQVVVEISSIYQSGSDSAFFESQPIILTFEGSTEDIKILAPSLNSEFDIAQFKKSPSFKIETVSGKKLTYKQDFLKGEGFMPNSNIINNLANYNIGEGVAAVQKFALSTMPITMANNTNKVNKGKIVVQGENVTEQQLQYWFQQADKETQKRFLDWAKKQ</sequence>
<evidence type="ECO:0000313" key="9">
    <source>
        <dbReference type="Proteomes" id="UP001148834"/>
    </source>
</evidence>
<comment type="similarity">
    <text evidence="1 3">Belongs to the UPF0319 family.</text>
</comment>
<feature type="signal peptide" evidence="3">
    <location>
        <begin position="1"/>
        <end position="21"/>
    </location>
</feature>
<keyword evidence="2 3" id="KW-0732">Signal</keyword>
<dbReference type="Proteomes" id="UP000662736">
    <property type="component" value="Chromosome"/>
</dbReference>
<reference evidence="4" key="3">
    <citation type="submission" date="2022-09" db="EMBL/GenBank/DDBJ databases">
        <title>Molecular characterization of Glaesserella parasuis strains circulating in commercial swine farms using whole-genome sequencing.</title>
        <authorList>
            <person name="Mugabi R."/>
            <person name="Clavijo M."/>
            <person name="Li G."/>
        </authorList>
    </citation>
    <scope>NUCLEOTIDE SEQUENCE</scope>
    <source>
        <strain evidence="4">0435-53</strain>
    </source>
</reference>
<gene>
    <name evidence="5" type="ORF">FLK62_06080</name>
    <name evidence="6" type="ORF">J1G54_06955</name>
    <name evidence="4" type="ORF">N5925_05325</name>
    <name evidence="7" type="ORF">QBL01_05490</name>
</gene>
<organism evidence="4 9">
    <name type="scientific">Glaesserella parasuis</name>
    <name type="common">Haemophilus parasuis</name>
    <dbReference type="NCBI Taxonomy" id="738"/>
    <lineage>
        <taxon>Bacteria</taxon>
        <taxon>Pseudomonadati</taxon>
        <taxon>Pseudomonadota</taxon>
        <taxon>Gammaproteobacteria</taxon>
        <taxon>Pasteurellales</taxon>
        <taxon>Pasteurellaceae</taxon>
        <taxon>Glaesserella</taxon>
    </lineage>
</organism>
<evidence type="ECO:0000313" key="7">
    <source>
        <dbReference type="EMBL" id="WGE11020.1"/>
    </source>
</evidence>
<dbReference type="HAMAP" id="MF_00789">
    <property type="entry name" value="UPF0319"/>
    <property type="match status" value="1"/>
</dbReference>
<name>A0A084EAG0_GLAPU</name>
<dbReference type="InterPro" id="IPR018635">
    <property type="entry name" value="UPF0319"/>
</dbReference>
<reference evidence="5 8" key="1">
    <citation type="submission" date="2019-06" db="EMBL/GenBank/DDBJ databases">
        <title>Complete genome sequence of Haemophilus parasuis HPS412.</title>
        <authorList>
            <person name="Yang S."/>
            <person name="Huang C."/>
        </authorList>
    </citation>
    <scope>NUCLEOTIDE SEQUENCE [LARGE SCALE GENOMIC DNA]</scope>
    <source>
        <strain evidence="5 8">HPS412</strain>
    </source>
</reference>
<evidence type="ECO:0000313" key="4">
    <source>
        <dbReference type="EMBL" id="MDD2168037.1"/>
    </source>
</evidence>
<dbReference type="Proteomes" id="UP000509790">
    <property type="component" value="Chromosome"/>
</dbReference>
<reference evidence="7" key="4">
    <citation type="submission" date="2023-04" db="EMBL/GenBank/DDBJ databases">
        <title>Molecular characterization of the Integrative and Conjugative elements harboring multidrug-resistance gene from Glaesserella (Haemophilus) parasuis.</title>
        <authorList>
            <person name="Che Y."/>
            <person name="Zhou L."/>
        </authorList>
    </citation>
    <scope>NUCLEOTIDE SEQUENCE</scope>
    <source>
        <strain evidence="7">Z44</strain>
    </source>
</reference>
<dbReference type="PANTHER" id="PTHR38108">
    <property type="entry name" value="UPF0319 PROTEIN YCCT"/>
    <property type="match status" value="1"/>
</dbReference>
<reference evidence="6" key="2">
    <citation type="submission" date="2021-03" db="EMBL/GenBank/DDBJ databases">
        <title>Characterization of a novel Integrative Conjugative Element in Glaesserella parasuis.</title>
        <authorList>
            <person name="Hu G."/>
            <person name="Sun H."/>
        </authorList>
    </citation>
    <scope>NUCLEOTIDE SEQUENCE</scope>
    <source>
        <strain evidence="6">GHP1807</strain>
    </source>
</reference>
<evidence type="ECO:0000313" key="6">
    <source>
        <dbReference type="EMBL" id="QSX16135.1"/>
    </source>
</evidence>
<evidence type="ECO:0000256" key="1">
    <source>
        <dbReference type="ARBA" id="ARBA00008490"/>
    </source>
</evidence>
<dbReference type="Pfam" id="PF09829">
    <property type="entry name" value="DUF2057"/>
    <property type="match status" value="1"/>
</dbReference>
<dbReference type="EMBL" id="CP071491">
    <property type="protein sequence ID" value="QSX16135.1"/>
    <property type="molecule type" value="Genomic_DNA"/>
</dbReference>
<dbReference type="RefSeq" id="WP_005710704.1">
    <property type="nucleotide sequence ID" value="NZ_CBCRUP010000005.1"/>
</dbReference>
<dbReference type="EMBL" id="CP041334">
    <property type="protein sequence ID" value="QKY72853.1"/>
    <property type="molecule type" value="Genomic_DNA"/>
</dbReference>
<proteinExistence type="inferred from homology"/>
<dbReference type="EMBL" id="CP121769">
    <property type="protein sequence ID" value="WGE11020.1"/>
    <property type="molecule type" value="Genomic_DNA"/>
</dbReference>
<dbReference type="OrthoDB" id="6428208at2"/>
<dbReference type="Proteomes" id="UP001222296">
    <property type="component" value="Chromosome"/>
</dbReference>
<dbReference type="AlphaFoldDB" id="A0A084EAG0"/>
<evidence type="ECO:0000313" key="8">
    <source>
        <dbReference type="Proteomes" id="UP000509790"/>
    </source>
</evidence>
<evidence type="ECO:0000313" key="5">
    <source>
        <dbReference type="EMBL" id="QKY72853.1"/>
    </source>
</evidence>
<dbReference type="PANTHER" id="PTHR38108:SF1">
    <property type="entry name" value="UPF0319 PROTEIN YCCT"/>
    <property type="match status" value="1"/>
</dbReference>
<protein>
    <recommendedName>
        <fullName evidence="3">UPF0319 protein FLK62_06080</fullName>
    </recommendedName>
</protein>
<evidence type="ECO:0000256" key="3">
    <source>
        <dbReference type="HAMAP-Rule" id="MF_00789"/>
    </source>
</evidence>
<dbReference type="Proteomes" id="UP001148834">
    <property type="component" value="Unassembled WGS sequence"/>
</dbReference>
<dbReference type="NCBIfam" id="NF002516">
    <property type="entry name" value="PRK01904.1"/>
    <property type="match status" value="1"/>
</dbReference>
<dbReference type="GeneID" id="66619275"/>
<dbReference type="KEGG" id="hpas:JL26_02505"/>
<feature type="chain" id="PRO_5015204445" description="UPF0319 protein FLK62_06080" evidence="3">
    <location>
        <begin position="22"/>
        <end position="213"/>
    </location>
</feature>
<dbReference type="EMBL" id="JAODIR010000021">
    <property type="protein sequence ID" value="MDD2168037.1"/>
    <property type="molecule type" value="Genomic_DNA"/>
</dbReference>
<accession>A0A084EAG0</accession>